<sequence>MGIELVVHAGVDSAFIAWSSPFVAECRGFALRRRIRRAPGSATSPNTITETDADGFREEIVASWVGFADGPAVAEGTRRPTTEWPIQKYLWSDFAVAPGDEVAYRVIPMVGPATALTEAVDQASGWSAPVAIGAETDGGASCFFNRGIVASQWLARLLPDEKPSRKLEKEIATPESRIRRFLAGAIRDELVRLLTEAAGTKAHVYAALFELDDPELVPLLKALKKRAHIVLGNGSVKKKGEDENADAREALGGADLHDRMSAPRALAHNKFLVLCDADKKPLAVWTGSTNWTKTGLCTQANNAVLIRNPALARFYLDQWQALADAGDATPNALATANGTPRKADKRTTLWFTPLRGGLDLEQAGALIAAAQHGILFLMFNPGPRGTLLNDIIELASPGSPHYKPDLYIQGVVNQNPGTDKNPVVLFNRGERIEANADVVLPAAIPGPLKYWKKELLKLPKSHAMVHSKVVVIDPYGDKPVVMTGSHNLGPRASGVNDENFLIVEGNGALASRYAGKIMEIYAQYRWRQSVQKQDGKPRWSGLADDDKWQIADPATPYDKRRLRELDFWFGRG</sequence>
<evidence type="ECO:0000256" key="9">
    <source>
        <dbReference type="ARBA" id="ARBA00022963"/>
    </source>
</evidence>
<dbReference type="GO" id="GO:0016042">
    <property type="term" value="P:lipid catabolic process"/>
    <property type="evidence" value="ECO:0007669"/>
    <property type="project" value="UniProtKB-KW"/>
</dbReference>
<reference evidence="13 14" key="1">
    <citation type="submission" date="2017-08" db="EMBL/GenBank/DDBJ databases">
        <title>Pleomorphomonas carboxidotrophicus sp. nov., a new mesophilic hydrogenogenic carboxidotroph.</title>
        <authorList>
            <person name="Esquivel-Elizondo S."/>
            <person name="Krajmalnik-Brown R."/>
            <person name="Maldonado J."/>
        </authorList>
    </citation>
    <scope>NUCLEOTIDE SEQUENCE [LARGE SCALE GENOMIC DNA]</scope>
    <source>
        <strain evidence="13 14">SVCO-16</strain>
    </source>
</reference>
<protein>
    <recommendedName>
        <fullName evidence="6">Phospholipase D</fullName>
        <ecNumber evidence="5">3.1.4.4</ecNumber>
    </recommendedName>
    <alternativeName>
        <fullName evidence="11">Choline phosphatase</fullName>
    </alternativeName>
</protein>
<dbReference type="OrthoDB" id="9789376at2"/>
<comment type="caution">
    <text evidence="13">The sequence shown here is derived from an EMBL/GenBank/DDBJ whole genome shotgun (WGS) entry which is preliminary data.</text>
</comment>
<evidence type="ECO:0000256" key="11">
    <source>
        <dbReference type="ARBA" id="ARBA00029594"/>
    </source>
</evidence>
<dbReference type="SUPFAM" id="SSF56024">
    <property type="entry name" value="Phospholipase D/nuclease"/>
    <property type="match status" value="2"/>
</dbReference>
<evidence type="ECO:0000256" key="8">
    <source>
        <dbReference type="ARBA" id="ARBA00022801"/>
    </source>
</evidence>
<dbReference type="GO" id="GO:0016891">
    <property type="term" value="F:RNA endonuclease activity producing 5'-phosphomonoesters, hydrolytic mechanism"/>
    <property type="evidence" value="ECO:0007669"/>
    <property type="project" value="TreeGrafter"/>
</dbReference>
<dbReference type="PANTHER" id="PTHR43856:SF1">
    <property type="entry name" value="MITOCHONDRIAL CARDIOLIPIN HYDROLASE"/>
    <property type="match status" value="1"/>
</dbReference>
<evidence type="ECO:0000256" key="6">
    <source>
        <dbReference type="ARBA" id="ARBA00018392"/>
    </source>
</evidence>
<evidence type="ECO:0000256" key="10">
    <source>
        <dbReference type="ARBA" id="ARBA00023098"/>
    </source>
</evidence>
<dbReference type="RefSeq" id="WP_100083130.1">
    <property type="nucleotide sequence ID" value="NZ_NQVN01000029.1"/>
</dbReference>
<dbReference type="GO" id="GO:0004630">
    <property type="term" value="F:phospholipase D activity"/>
    <property type="evidence" value="ECO:0007669"/>
    <property type="project" value="UniProtKB-EC"/>
</dbReference>
<keyword evidence="10" id="KW-0443">Lipid metabolism</keyword>
<dbReference type="PROSITE" id="PS50035">
    <property type="entry name" value="PLD"/>
    <property type="match status" value="1"/>
</dbReference>
<dbReference type="GO" id="GO:0005576">
    <property type="term" value="C:extracellular region"/>
    <property type="evidence" value="ECO:0007669"/>
    <property type="project" value="UniProtKB-SubCell"/>
</dbReference>
<keyword evidence="7" id="KW-0964">Secreted</keyword>
<organism evidence="13 14">
    <name type="scientific">Pleomorphomonas carboxyditropha</name>
    <dbReference type="NCBI Taxonomy" id="2023338"/>
    <lineage>
        <taxon>Bacteria</taxon>
        <taxon>Pseudomonadati</taxon>
        <taxon>Pseudomonadota</taxon>
        <taxon>Alphaproteobacteria</taxon>
        <taxon>Hyphomicrobiales</taxon>
        <taxon>Pleomorphomonadaceae</taxon>
        <taxon>Pleomorphomonas</taxon>
    </lineage>
</organism>
<dbReference type="GO" id="GO:0006793">
    <property type="term" value="P:phosphorus metabolic process"/>
    <property type="evidence" value="ECO:0007669"/>
    <property type="project" value="UniProtKB-ARBA"/>
</dbReference>
<comment type="catalytic activity">
    <reaction evidence="1">
        <text>a 1,2-diacyl-sn-glycero-3-phosphocholine + H2O = a 1,2-diacyl-sn-glycero-3-phosphate + choline + H(+)</text>
        <dbReference type="Rhea" id="RHEA:14445"/>
        <dbReference type="ChEBI" id="CHEBI:15354"/>
        <dbReference type="ChEBI" id="CHEBI:15377"/>
        <dbReference type="ChEBI" id="CHEBI:15378"/>
        <dbReference type="ChEBI" id="CHEBI:57643"/>
        <dbReference type="ChEBI" id="CHEBI:58608"/>
        <dbReference type="EC" id="3.1.4.4"/>
    </reaction>
</comment>
<dbReference type="Gene3D" id="3.30.870.10">
    <property type="entry name" value="Endonuclease Chain A"/>
    <property type="match status" value="2"/>
</dbReference>
<evidence type="ECO:0000313" key="13">
    <source>
        <dbReference type="EMBL" id="PIO96600.1"/>
    </source>
</evidence>
<keyword evidence="9" id="KW-0442">Lipid degradation</keyword>
<dbReference type="Pfam" id="PF13091">
    <property type="entry name" value="PLDc_2"/>
    <property type="match status" value="1"/>
</dbReference>
<evidence type="ECO:0000256" key="1">
    <source>
        <dbReference type="ARBA" id="ARBA00000798"/>
    </source>
</evidence>
<dbReference type="CDD" id="cd09172">
    <property type="entry name" value="PLDc_Nuc_like_unchar1_1"/>
    <property type="match status" value="1"/>
</dbReference>
<comment type="subcellular location">
    <subcellularLocation>
        <location evidence="3">Secreted</location>
    </subcellularLocation>
</comment>
<comment type="similarity">
    <text evidence="4">Belongs to the phospholipase D family.</text>
</comment>
<feature type="domain" description="PLD phosphodiesterase" evidence="12">
    <location>
        <begin position="461"/>
        <end position="492"/>
    </location>
</feature>
<dbReference type="EC" id="3.1.4.4" evidence="5"/>
<evidence type="ECO:0000256" key="7">
    <source>
        <dbReference type="ARBA" id="ARBA00022525"/>
    </source>
</evidence>
<proteinExistence type="inferred from homology"/>
<dbReference type="InterPro" id="IPR001736">
    <property type="entry name" value="PLipase_D/transphosphatidylase"/>
</dbReference>
<dbReference type="InterPro" id="IPR051406">
    <property type="entry name" value="PLD_domain"/>
</dbReference>
<evidence type="ECO:0000256" key="4">
    <source>
        <dbReference type="ARBA" id="ARBA00008664"/>
    </source>
</evidence>
<comment type="function">
    <text evidence="2">Could be a virulence factor.</text>
</comment>
<evidence type="ECO:0000256" key="3">
    <source>
        <dbReference type="ARBA" id="ARBA00004613"/>
    </source>
</evidence>
<evidence type="ECO:0000313" key="14">
    <source>
        <dbReference type="Proteomes" id="UP000231070"/>
    </source>
</evidence>
<accession>A0A2G9WR33</accession>
<evidence type="ECO:0000256" key="5">
    <source>
        <dbReference type="ARBA" id="ARBA00012027"/>
    </source>
</evidence>
<dbReference type="InterPro" id="IPR025202">
    <property type="entry name" value="PLD-like_dom"/>
</dbReference>
<evidence type="ECO:0000256" key="2">
    <source>
        <dbReference type="ARBA" id="ARBA00003145"/>
    </source>
</evidence>
<dbReference type="PANTHER" id="PTHR43856">
    <property type="entry name" value="CARDIOLIPIN HYDROLASE"/>
    <property type="match status" value="1"/>
</dbReference>
<dbReference type="AlphaFoldDB" id="A0A2G9WR33"/>
<name>A0A2G9WR33_9HYPH</name>
<dbReference type="Proteomes" id="UP000231070">
    <property type="component" value="Unassembled WGS sequence"/>
</dbReference>
<dbReference type="EMBL" id="NQVN01000029">
    <property type="protein sequence ID" value="PIO96600.1"/>
    <property type="molecule type" value="Genomic_DNA"/>
</dbReference>
<keyword evidence="8" id="KW-0378">Hydrolase</keyword>
<evidence type="ECO:0000259" key="12">
    <source>
        <dbReference type="PROSITE" id="PS50035"/>
    </source>
</evidence>
<keyword evidence="14" id="KW-1185">Reference proteome</keyword>
<gene>
    <name evidence="13" type="ORF">CJ014_24435</name>
</gene>